<feature type="transmembrane region" description="Helical" evidence="1">
    <location>
        <begin position="108"/>
        <end position="132"/>
    </location>
</feature>
<reference evidence="2 3" key="1">
    <citation type="submission" date="2024-04" db="EMBL/GenBank/DDBJ databases">
        <title>Novel species of the genus Ideonella isolated from streams.</title>
        <authorList>
            <person name="Lu H."/>
        </authorList>
    </citation>
    <scope>NUCLEOTIDE SEQUENCE [LARGE SCALE GENOMIC DNA]</scope>
    <source>
        <strain evidence="2 3">LYT19W</strain>
    </source>
</reference>
<evidence type="ECO:0000313" key="2">
    <source>
        <dbReference type="EMBL" id="MEK8047839.1"/>
    </source>
</evidence>
<feature type="transmembrane region" description="Helical" evidence="1">
    <location>
        <begin position="74"/>
        <end position="96"/>
    </location>
</feature>
<dbReference type="InterPro" id="IPR018750">
    <property type="entry name" value="DUF2306_membrane"/>
</dbReference>
<feature type="transmembrane region" description="Helical" evidence="1">
    <location>
        <begin position="45"/>
        <end position="62"/>
    </location>
</feature>
<keyword evidence="1" id="KW-1133">Transmembrane helix</keyword>
<keyword evidence="3" id="KW-1185">Reference proteome</keyword>
<gene>
    <name evidence="2" type="ORF">AACH00_15880</name>
</gene>
<accession>A0ABU9CAV9</accession>
<protein>
    <submittedName>
        <fullName evidence="2">DUF2306 domain-containing protein</fullName>
    </submittedName>
</protein>
<keyword evidence="1" id="KW-0812">Transmembrane</keyword>
<evidence type="ECO:0000313" key="3">
    <source>
        <dbReference type="Proteomes" id="UP001379945"/>
    </source>
</evidence>
<keyword evidence="1" id="KW-0472">Membrane</keyword>
<dbReference type="RefSeq" id="WP_341400143.1">
    <property type="nucleotide sequence ID" value="NZ_JBBUTI010000011.1"/>
</dbReference>
<dbReference type="EMBL" id="JBBUTI010000011">
    <property type="protein sequence ID" value="MEK8047839.1"/>
    <property type="molecule type" value="Genomic_DNA"/>
</dbReference>
<comment type="caution">
    <text evidence="2">The sequence shown here is derived from an EMBL/GenBank/DDBJ whole genome shotgun (WGS) entry which is preliminary data.</text>
</comment>
<name>A0ABU9CAV9_9BURK</name>
<proteinExistence type="predicted"/>
<sequence>MQAASLAALPPAIIIHLTFATGGLLLGPMALWARKGSRLHRAAGYVWLTMMFSAATSSLFIRDFRLPNVWGYTPIHLLSLLTFAGIAGGIWHIVNGRVSAHRKTMQQLYFGACVGAGVFTLLPGRFLGHLLWHHLLGLT</sequence>
<dbReference type="Proteomes" id="UP001379945">
    <property type="component" value="Unassembled WGS sequence"/>
</dbReference>
<dbReference type="Pfam" id="PF10067">
    <property type="entry name" value="DUF2306"/>
    <property type="match status" value="1"/>
</dbReference>
<feature type="transmembrane region" description="Helical" evidence="1">
    <location>
        <begin position="12"/>
        <end position="33"/>
    </location>
</feature>
<evidence type="ECO:0000256" key="1">
    <source>
        <dbReference type="SAM" id="Phobius"/>
    </source>
</evidence>
<organism evidence="2 3">
    <name type="scientific">Ideonella margarita</name>
    <dbReference type="NCBI Taxonomy" id="2984191"/>
    <lineage>
        <taxon>Bacteria</taxon>
        <taxon>Pseudomonadati</taxon>
        <taxon>Pseudomonadota</taxon>
        <taxon>Betaproteobacteria</taxon>
        <taxon>Burkholderiales</taxon>
        <taxon>Sphaerotilaceae</taxon>
        <taxon>Ideonella</taxon>
    </lineage>
</organism>